<protein>
    <submittedName>
        <fullName evidence="2">G_PROTEIN_RECEP_F1_2 domain-containing protein</fullName>
    </submittedName>
</protein>
<organism evidence="1 2">
    <name type="scientific">Rhabditophanes sp. KR3021</name>
    <dbReference type="NCBI Taxonomy" id="114890"/>
    <lineage>
        <taxon>Eukaryota</taxon>
        <taxon>Metazoa</taxon>
        <taxon>Ecdysozoa</taxon>
        <taxon>Nematoda</taxon>
        <taxon>Chromadorea</taxon>
        <taxon>Rhabditida</taxon>
        <taxon>Tylenchina</taxon>
        <taxon>Panagrolaimomorpha</taxon>
        <taxon>Strongyloidoidea</taxon>
        <taxon>Alloionematidae</taxon>
        <taxon>Rhabditophanes</taxon>
    </lineage>
</organism>
<evidence type="ECO:0000313" key="2">
    <source>
        <dbReference type="WBParaSite" id="RSKR_0000594033.1"/>
    </source>
</evidence>
<evidence type="ECO:0000313" key="1">
    <source>
        <dbReference type="Proteomes" id="UP000095286"/>
    </source>
</evidence>
<sequence length="296" mass="34730">MQFAFNCIMAIYCLIFRLQIVEIDNLYVIHLIYWDSSKISTLAYLFNAWMNFAIYFFNFHIVTLNAIFRYLHSTRMFNAKMKHLALTTIVGLLIVILITVNLFYNGLVPDADPLIIYKDNLKQNFSDVDLNLYLVIKYYILGPLFAYIILNYLAISLTLIKYKKYLNDHKTILSSKTYRLHKEFFNVLCVQALIPLIIEFTPIIIYLTCIFFKIPAKHMGTFCHVVSSIIPSFSCIYLLVMLTKCRKVLKHRYESFSKFIFKSRILLSNFKKSWAQPAVETGASRTQSENHNQLDH</sequence>
<accession>A0AC35TZP8</accession>
<name>A0AC35TZP8_9BILA</name>
<dbReference type="WBParaSite" id="RSKR_0000594033.1">
    <property type="protein sequence ID" value="RSKR_0000594033.1"/>
    <property type="gene ID" value="RSKR_0000594033"/>
</dbReference>
<proteinExistence type="predicted"/>
<dbReference type="Proteomes" id="UP000095286">
    <property type="component" value="Unplaced"/>
</dbReference>
<reference evidence="2" key="1">
    <citation type="submission" date="2016-11" db="UniProtKB">
        <authorList>
            <consortium name="WormBaseParasite"/>
        </authorList>
    </citation>
    <scope>IDENTIFICATION</scope>
    <source>
        <strain evidence="2">KR3021</strain>
    </source>
</reference>